<dbReference type="EMBL" id="CP038437">
    <property type="protein sequence ID" value="QEM81799.1"/>
    <property type="molecule type" value="Genomic_DNA"/>
</dbReference>
<gene>
    <name evidence="1" type="ORF">E4T21_09720</name>
</gene>
<reference evidence="1" key="1">
    <citation type="submission" date="2021-02" db="EMBL/GenBank/DDBJ databases">
        <title>Strain Y2R2, a novel species of the genus Halomonas.</title>
        <authorList>
            <person name="Huang H."/>
        </authorList>
    </citation>
    <scope>NUCLEOTIDE SEQUENCE</scope>
    <source>
        <strain evidence="1">Y2R2</strain>
    </source>
</reference>
<accession>A0A5C1NJ44</accession>
<evidence type="ECO:0000313" key="2">
    <source>
        <dbReference type="Proteomes" id="UP000324285"/>
    </source>
</evidence>
<proteinExistence type="predicted"/>
<evidence type="ECO:0000313" key="1">
    <source>
        <dbReference type="EMBL" id="QEM81799.1"/>
    </source>
</evidence>
<protein>
    <submittedName>
        <fullName evidence="1">Uncharacterized protein</fullName>
    </submittedName>
</protein>
<dbReference type="Proteomes" id="UP000324285">
    <property type="component" value="Chromosome"/>
</dbReference>
<sequence>MSVPDRARALLVISILACHAGVAISQESTPEQQAEASAGQRKVLAVGMHNSGKALAEVSAAIRDGTQVTIKVRFRPVGNGLEEPIELYDNLTERAYQTDFYLLAGNRKYLLLKDTEDRPLAPSTATINAGDAMYAGSWYGVFPAPPVDENVMLFLQDVEPLGPFLIPAQD</sequence>
<organism evidence="1 2">
    <name type="scientific">Halomonas binhaiensis</name>
    <dbReference type="NCBI Taxonomy" id="2562282"/>
    <lineage>
        <taxon>Bacteria</taxon>
        <taxon>Pseudomonadati</taxon>
        <taxon>Pseudomonadota</taxon>
        <taxon>Gammaproteobacteria</taxon>
        <taxon>Oceanospirillales</taxon>
        <taxon>Halomonadaceae</taxon>
        <taxon>Halomonas</taxon>
    </lineage>
</organism>
<dbReference type="OrthoDB" id="9132095at2"/>
<dbReference type="RefSeq" id="WP_149284810.1">
    <property type="nucleotide sequence ID" value="NZ_CP038437.2"/>
</dbReference>
<name>A0A5C1NJ44_9GAMM</name>
<dbReference type="KEGG" id="hbh:E4T21_09720"/>
<dbReference type="AlphaFoldDB" id="A0A5C1NJ44"/>
<keyword evidence="2" id="KW-1185">Reference proteome</keyword>